<dbReference type="PRINTS" id="PR00092">
    <property type="entry name" value="TYROSINASE"/>
</dbReference>
<dbReference type="InterPro" id="IPR008922">
    <property type="entry name" value="Di-copper_centre_dom_sf"/>
</dbReference>
<comment type="caution">
    <text evidence="5">The sequence shown here is derived from an EMBL/GenBank/DDBJ whole genome shotgun (WGS) entry which is preliminary data.</text>
</comment>
<keyword evidence="6" id="KW-1185">Reference proteome</keyword>
<gene>
    <name evidence="5" type="ORF">PEVE_00032703</name>
</gene>
<feature type="chain" id="PRO_5046491181" description="Tyrosinase copper-binding domain-containing protein" evidence="3">
    <location>
        <begin position="20"/>
        <end position="408"/>
    </location>
</feature>
<dbReference type="SUPFAM" id="SSF48056">
    <property type="entry name" value="Di-copper centre-containing domain"/>
    <property type="match status" value="1"/>
</dbReference>
<keyword evidence="2" id="KW-0186">Copper</keyword>
<organism evidence="5 6">
    <name type="scientific">Porites evermanni</name>
    <dbReference type="NCBI Taxonomy" id="104178"/>
    <lineage>
        <taxon>Eukaryota</taxon>
        <taxon>Metazoa</taxon>
        <taxon>Cnidaria</taxon>
        <taxon>Anthozoa</taxon>
        <taxon>Hexacorallia</taxon>
        <taxon>Scleractinia</taxon>
        <taxon>Fungiina</taxon>
        <taxon>Poritidae</taxon>
        <taxon>Porites</taxon>
    </lineage>
</organism>
<dbReference type="EMBL" id="CALNXI010000048">
    <property type="protein sequence ID" value="CAH3016795.1"/>
    <property type="molecule type" value="Genomic_DNA"/>
</dbReference>
<accession>A0ABN8LKJ6</accession>
<evidence type="ECO:0000256" key="1">
    <source>
        <dbReference type="ARBA" id="ARBA00022723"/>
    </source>
</evidence>
<reference evidence="5 6" key="1">
    <citation type="submission" date="2022-05" db="EMBL/GenBank/DDBJ databases">
        <authorList>
            <consortium name="Genoscope - CEA"/>
            <person name="William W."/>
        </authorList>
    </citation>
    <scope>NUCLEOTIDE SEQUENCE [LARGE SCALE GENOMIC DNA]</scope>
</reference>
<protein>
    <recommendedName>
        <fullName evidence="4">Tyrosinase copper-binding domain-containing protein</fullName>
    </recommendedName>
</protein>
<evidence type="ECO:0000256" key="3">
    <source>
        <dbReference type="SAM" id="SignalP"/>
    </source>
</evidence>
<feature type="domain" description="Tyrosinase copper-binding" evidence="4">
    <location>
        <begin position="92"/>
        <end position="109"/>
    </location>
</feature>
<proteinExistence type="predicted"/>
<dbReference type="Gene3D" id="1.10.1280.10">
    <property type="entry name" value="Di-copper center containing domain from catechol oxidase"/>
    <property type="match status" value="1"/>
</dbReference>
<evidence type="ECO:0000313" key="6">
    <source>
        <dbReference type="Proteomes" id="UP001159427"/>
    </source>
</evidence>
<sequence>MKPLHWALLLLLAKTDVLAQSCKEGSVVNDHFGQRRVCRGGKLGNPCRVRREWSGMLPGERYRFIRAIKKASQRQDYKNLITKHSKEFNNIHNARQFLAWHRWYLLHIENILRKVDPIVTVPYWDWSLWSGAPWLDQIMSFWSNAPWGFGSNGGRDGCVYNGPFGKNKWSLTNGECLKRGFNGNPPDCIAVHKCLRIFSHKFAEFESTLRDTLHNNMHCRIGGKGGTMCSKQSANAPEFLLHHAFTDKLWADWQKKETRYKNAYFRGNIYLYGITPGMRPQNLLDLSKQPGGVCVIYDDPPHENYKLCHDNLAKLTLAEIDAIPRQKFTRLSSLEFDLFMVKKKGKARAIKELKSLGPKSVLSKSVKLKFQDNKLGFKLDDVKEAIERKRKKKREECKKLEEQIAIED</sequence>
<name>A0ABN8LKJ6_9CNID</name>
<evidence type="ECO:0000256" key="2">
    <source>
        <dbReference type="ARBA" id="ARBA00023008"/>
    </source>
</evidence>
<dbReference type="InterPro" id="IPR050316">
    <property type="entry name" value="Tyrosinase/Hemocyanin"/>
</dbReference>
<dbReference type="Proteomes" id="UP001159427">
    <property type="component" value="Unassembled WGS sequence"/>
</dbReference>
<dbReference type="PROSITE" id="PS00497">
    <property type="entry name" value="TYROSINASE_1"/>
    <property type="match status" value="1"/>
</dbReference>
<feature type="signal peptide" evidence="3">
    <location>
        <begin position="1"/>
        <end position="19"/>
    </location>
</feature>
<keyword evidence="3" id="KW-0732">Signal</keyword>
<evidence type="ECO:0000313" key="5">
    <source>
        <dbReference type="EMBL" id="CAH3016795.1"/>
    </source>
</evidence>
<keyword evidence="1" id="KW-0479">Metal-binding</keyword>
<dbReference type="PANTHER" id="PTHR11474:SF126">
    <property type="entry name" value="TYROSINASE-LIKE PROTEIN TYR-1-RELATED"/>
    <property type="match status" value="1"/>
</dbReference>
<dbReference type="Pfam" id="PF00264">
    <property type="entry name" value="Tyrosinase"/>
    <property type="match status" value="1"/>
</dbReference>
<dbReference type="PANTHER" id="PTHR11474">
    <property type="entry name" value="TYROSINASE FAMILY MEMBER"/>
    <property type="match status" value="1"/>
</dbReference>
<evidence type="ECO:0000259" key="4">
    <source>
        <dbReference type="PROSITE" id="PS00497"/>
    </source>
</evidence>
<dbReference type="InterPro" id="IPR002227">
    <property type="entry name" value="Tyrosinase_Cu-bd"/>
</dbReference>